<evidence type="ECO:0000313" key="4">
    <source>
        <dbReference type="EMBL" id="HIQ82985.1"/>
    </source>
</evidence>
<dbReference type="HAMAP" id="MF_01875">
    <property type="entry name" value="Prokaryotic_Ku"/>
    <property type="match status" value="1"/>
</dbReference>
<proteinExistence type="inferred from homology"/>
<reference evidence="4" key="1">
    <citation type="submission" date="2020-10" db="EMBL/GenBank/DDBJ databases">
        <authorList>
            <person name="Gilroy R."/>
        </authorList>
    </citation>
    <scope>NUCLEOTIDE SEQUENCE</scope>
    <source>
        <strain evidence="4">ChiSjej6B24-2974</strain>
    </source>
</reference>
<name>A0A9D1CXY5_9FIRM</name>
<comment type="function">
    <text evidence="2">With LigD forms a non-homologous end joining (NHEJ) DNA repair enzyme, which repairs dsDNA breaks with reduced fidelity. Binds linear dsDNA with 5'- and 3'- overhangs but not closed circular dsDNA nor ssDNA. Recruits and stimulates the ligase activity of LigD.</text>
</comment>
<reference evidence="4" key="2">
    <citation type="journal article" date="2021" name="PeerJ">
        <title>Extensive microbial diversity within the chicken gut microbiome revealed by metagenomics and culture.</title>
        <authorList>
            <person name="Gilroy R."/>
            <person name="Ravi A."/>
            <person name="Getino M."/>
            <person name="Pursley I."/>
            <person name="Horton D.L."/>
            <person name="Alikhan N.F."/>
            <person name="Baker D."/>
            <person name="Gharbi K."/>
            <person name="Hall N."/>
            <person name="Watson M."/>
            <person name="Adriaenssens E.M."/>
            <person name="Foster-Nyarko E."/>
            <person name="Jarju S."/>
            <person name="Secka A."/>
            <person name="Antonio M."/>
            <person name="Oren A."/>
            <person name="Chaudhuri R.R."/>
            <person name="La Ragione R."/>
            <person name="Hildebrand F."/>
            <person name="Pallen M.J."/>
        </authorList>
    </citation>
    <scope>NUCLEOTIDE SEQUENCE</scope>
    <source>
        <strain evidence="4">ChiSjej6B24-2974</strain>
    </source>
</reference>
<gene>
    <name evidence="2" type="primary">ku</name>
    <name evidence="4" type="ORF">IAA52_07765</name>
</gene>
<dbReference type="InterPro" id="IPR006164">
    <property type="entry name" value="DNA_bd_Ku70/Ku80"/>
</dbReference>
<keyword evidence="2" id="KW-0234">DNA repair</keyword>
<dbReference type="GO" id="GO:0006310">
    <property type="term" value="P:DNA recombination"/>
    <property type="evidence" value="ECO:0007669"/>
    <property type="project" value="UniProtKB-KW"/>
</dbReference>
<dbReference type="PANTHER" id="PTHR41251">
    <property type="entry name" value="NON-HOMOLOGOUS END JOINING PROTEIN KU"/>
    <property type="match status" value="1"/>
</dbReference>
<dbReference type="AlphaFoldDB" id="A0A9D1CXY5"/>
<dbReference type="InterPro" id="IPR016194">
    <property type="entry name" value="SPOC-like_C_dom_sf"/>
</dbReference>
<keyword evidence="2" id="KW-0233">DNA recombination</keyword>
<dbReference type="GO" id="GO:0003690">
    <property type="term" value="F:double-stranded DNA binding"/>
    <property type="evidence" value="ECO:0007669"/>
    <property type="project" value="UniProtKB-UniRule"/>
</dbReference>
<dbReference type="GO" id="GO:0006303">
    <property type="term" value="P:double-strand break repair via nonhomologous end joining"/>
    <property type="evidence" value="ECO:0007669"/>
    <property type="project" value="UniProtKB-UniRule"/>
</dbReference>
<evidence type="ECO:0000313" key="5">
    <source>
        <dbReference type="Proteomes" id="UP000824260"/>
    </source>
</evidence>
<dbReference type="InterPro" id="IPR009187">
    <property type="entry name" value="Prok_Ku"/>
</dbReference>
<dbReference type="Gene3D" id="2.40.290.10">
    <property type="match status" value="1"/>
</dbReference>
<dbReference type="Proteomes" id="UP000824260">
    <property type="component" value="Unassembled WGS sequence"/>
</dbReference>
<evidence type="ECO:0000259" key="3">
    <source>
        <dbReference type="SMART" id="SM00559"/>
    </source>
</evidence>
<organism evidence="4 5">
    <name type="scientific">Candidatus Pullichristensenella stercorigallinarum</name>
    <dbReference type="NCBI Taxonomy" id="2840909"/>
    <lineage>
        <taxon>Bacteria</taxon>
        <taxon>Bacillati</taxon>
        <taxon>Bacillota</taxon>
        <taxon>Clostridia</taxon>
        <taxon>Candidatus Pullichristensenella</taxon>
    </lineage>
</organism>
<dbReference type="EMBL" id="DVFZ01000078">
    <property type="protein sequence ID" value="HIQ82985.1"/>
    <property type="molecule type" value="Genomic_DNA"/>
</dbReference>
<keyword evidence="1 2" id="KW-0238">DNA-binding</keyword>
<comment type="subunit">
    <text evidence="2">Homodimer. Interacts with LigD.</text>
</comment>
<dbReference type="PANTHER" id="PTHR41251:SF1">
    <property type="entry name" value="NON-HOMOLOGOUS END JOINING PROTEIN KU"/>
    <property type="match status" value="1"/>
</dbReference>
<dbReference type="SUPFAM" id="SSF100939">
    <property type="entry name" value="SPOC domain-like"/>
    <property type="match status" value="1"/>
</dbReference>
<dbReference type="NCBIfam" id="TIGR02772">
    <property type="entry name" value="Ku_bact"/>
    <property type="match status" value="1"/>
</dbReference>
<dbReference type="PIRSF" id="PIRSF006493">
    <property type="entry name" value="Prok_Ku"/>
    <property type="match status" value="1"/>
</dbReference>
<comment type="similarity">
    <text evidence="2">Belongs to the prokaryotic Ku family.</text>
</comment>
<dbReference type="Pfam" id="PF02735">
    <property type="entry name" value="Ku"/>
    <property type="match status" value="1"/>
</dbReference>
<keyword evidence="2" id="KW-0227">DNA damage</keyword>
<protein>
    <recommendedName>
        <fullName evidence="2">Non-homologous end joining protein Ku</fullName>
    </recommendedName>
</protein>
<accession>A0A9D1CXY5</accession>
<evidence type="ECO:0000256" key="1">
    <source>
        <dbReference type="ARBA" id="ARBA00023125"/>
    </source>
</evidence>
<evidence type="ECO:0000256" key="2">
    <source>
        <dbReference type="HAMAP-Rule" id="MF_01875"/>
    </source>
</evidence>
<dbReference type="SMART" id="SM00559">
    <property type="entry name" value="Ku78"/>
    <property type="match status" value="1"/>
</dbReference>
<feature type="domain" description="Ku" evidence="3">
    <location>
        <begin position="52"/>
        <end position="179"/>
    </location>
</feature>
<sequence>MPAAVRKLAISFGMVYIPVALYTAVQERGVRFNQITADGVRVRQKRVREDTGAEVPSAEICKGYEYAKGRYVTITDEELERIQSERDRAIQILHFAPAGSIPPVYYDKSYLCAPDGGDKAYELLRRAMMEEHVVGVGQCVLWNRQDMLALIPEENGIRVQTLFYRQQLRTPTFSAPQAQVTEAEMRMGKQLVQAMTQPYQPENYRDEYEEKLLAAIQRKIDGQEITAAAETRGSVADLMEALQKSLEMQEGRKEPALASVV</sequence>
<comment type="caution">
    <text evidence="4">The sequence shown here is derived from an EMBL/GenBank/DDBJ whole genome shotgun (WGS) entry which is preliminary data.</text>
</comment>